<evidence type="ECO:0000256" key="7">
    <source>
        <dbReference type="ARBA" id="ARBA00023317"/>
    </source>
</evidence>
<dbReference type="InterPro" id="IPR055152">
    <property type="entry name" value="Transketolase-like_C_2"/>
</dbReference>
<comment type="cofactor">
    <cofactor evidence="1 9">
        <name>thiamine diphosphate</name>
        <dbReference type="ChEBI" id="CHEBI:58937"/>
    </cofactor>
</comment>
<dbReference type="PANTHER" id="PTHR43825:SF3">
    <property type="entry name" value="PYRUVATE DEHYDROGENASE E1 COMPONENT"/>
    <property type="match status" value="1"/>
</dbReference>
<evidence type="ECO:0000256" key="1">
    <source>
        <dbReference type="ARBA" id="ARBA00001964"/>
    </source>
</evidence>
<dbReference type="Proteomes" id="UP000017548">
    <property type="component" value="Unassembled WGS sequence"/>
</dbReference>
<dbReference type="EMBL" id="AXZL01000076">
    <property type="protein sequence ID" value="ESE39886.1"/>
    <property type="molecule type" value="Genomic_DNA"/>
</dbReference>
<evidence type="ECO:0000256" key="9">
    <source>
        <dbReference type="PIRNR" id="PIRNR000156"/>
    </source>
</evidence>
<comment type="function">
    <text evidence="2 9">Component of the pyruvate dehydrogenase (PDH) complex, that catalyzes the overall conversion of pyruvate to acetyl-CoA and CO(2).</text>
</comment>
<name>A0ABN0PIR1_9GAMM</name>
<protein>
    <recommendedName>
        <fullName evidence="4 9">Pyruvate dehydrogenase E1 component</fullName>
        <ecNumber evidence="3 9">1.2.4.1</ecNumber>
    </recommendedName>
</protein>
<reference evidence="11 12" key="1">
    <citation type="journal article" date="2013" name="Genome Announc.">
        <title>Draft Genome Sequence of Shewanella decolorationis S12, a Dye-Degrading Bacterium Isolated from a Wastewater Treatment Plant.</title>
        <authorList>
            <person name="Xu M."/>
            <person name="Fang Y."/>
            <person name="Liu J."/>
            <person name="Chen X."/>
            <person name="Sun G."/>
            <person name="Guo J."/>
            <person name="Hua Z."/>
            <person name="Tu Q."/>
            <person name="Wu L."/>
            <person name="Zhou J."/>
            <person name="Liu X."/>
        </authorList>
    </citation>
    <scope>NUCLEOTIDE SEQUENCE [LARGE SCALE GENOMIC DNA]</scope>
    <source>
        <strain evidence="11 12">S12</strain>
    </source>
</reference>
<keyword evidence="12" id="KW-1185">Reference proteome</keyword>
<dbReference type="Gene3D" id="3.40.50.920">
    <property type="match status" value="1"/>
</dbReference>
<comment type="caution">
    <text evidence="11">The sequence shown here is derived from an EMBL/GenBank/DDBJ whole genome shotgun (WGS) entry which is preliminary data.</text>
</comment>
<dbReference type="Pfam" id="PF17831">
    <property type="entry name" value="PDH_E1_M"/>
    <property type="match status" value="1"/>
</dbReference>
<evidence type="ECO:0000313" key="12">
    <source>
        <dbReference type="Proteomes" id="UP000017548"/>
    </source>
</evidence>
<dbReference type="InterPro" id="IPR005474">
    <property type="entry name" value="Transketolase_N"/>
</dbReference>
<dbReference type="PROSITE" id="PS50003">
    <property type="entry name" value="PH_DOMAIN"/>
    <property type="match status" value="1"/>
</dbReference>
<dbReference type="NCBIfam" id="TIGR00759">
    <property type="entry name" value="aceE"/>
    <property type="match status" value="1"/>
</dbReference>
<evidence type="ECO:0000256" key="2">
    <source>
        <dbReference type="ARBA" id="ARBA00003157"/>
    </source>
</evidence>
<accession>A0ABN0PIR1</accession>
<comment type="catalytic activity">
    <reaction evidence="8 9">
        <text>N(6)-[(R)-lipoyl]-L-lysyl-[protein] + pyruvate + H(+) = N(6)-[(R)-S(8)-acetyldihydrolipoyl]-L-lysyl-[protein] + CO2</text>
        <dbReference type="Rhea" id="RHEA:19189"/>
        <dbReference type="Rhea" id="RHEA-COMP:10474"/>
        <dbReference type="Rhea" id="RHEA-COMP:10478"/>
        <dbReference type="ChEBI" id="CHEBI:15361"/>
        <dbReference type="ChEBI" id="CHEBI:15378"/>
        <dbReference type="ChEBI" id="CHEBI:16526"/>
        <dbReference type="ChEBI" id="CHEBI:83099"/>
        <dbReference type="ChEBI" id="CHEBI:83111"/>
        <dbReference type="EC" id="1.2.4.1"/>
    </reaction>
</comment>
<dbReference type="EC" id="1.2.4.1" evidence="3 9"/>
<dbReference type="PIRSF" id="PIRSF000156">
    <property type="entry name" value="Pyruvate_dh_E1"/>
    <property type="match status" value="1"/>
</dbReference>
<evidence type="ECO:0000259" key="10">
    <source>
        <dbReference type="PROSITE" id="PS50003"/>
    </source>
</evidence>
<keyword evidence="6 9" id="KW-0786">Thiamine pyrophosphate</keyword>
<evidence type="ECO:0000256" key="6">
    <source>
        <dbReference type="ARBA" id="ARBA00023052"/>
    </source>
</evidence>
<dbReference type="InterPro" id="IPR041621">
    <property type="entry name" value="PDH_E1_M"/>
</dbReference>
<feature type="domain" description="PH" evidence="10">
    <location>
        <begin position="1"/>
        <end position="42"/>
    </location>
</feature>
<keyword evidence="7 9" id="KW-0670">Pyruvate</keyword>
<dbReference type="SUPFAM" id="SSF52922">
    <property type="entry name" value="TK C-terminal domain-like"/>
    <property type="match status" value="1"/>
</dbReference>
<dbReference type="CDD" id="cd02017">
    <property type="entry name" value="TPP_E1_EcPDC_like"/>
    <property type="match status" value="1"/>
</dbReference>
<dbReference type="InterPro" id="IPR035807">
    <property type="entry name" value="PDC_E1_N"/>
</dbReference>
<dbReference type="InterPro" id="IPR029061">
    <property type="entry name" value="THDP-binding"/>
</dbReference>
<evidence type="ECO:0000256" key="8">
    <source>
        <dbReference type="ARBA" id="ARBA00051231"/>
    </source>
</evidence>
<proteinExistence type="predicted"/>
<evidence type="ECO:0000313" key="11">
    <source>
        <dbReference type="EMBL" id="ESE39886.1"/>
    </source>
</evidence>
<organism evidence="11 12">
    <name type="scientific">Shewanella decolorationis S12</name>
    <dbReference type="NCBI Taxonomy" id="1353536"/>
    <lineage>
        <taxon>Bacteria</taxon>
        <taxon>Pseudomonadati</taxon>
        <taxon>Pseudomonadota</taxon>
        <taxon>Gammaproteobacteria</taxon>
        <taxon>Alteromonadales</taxon>
        <taxon>Shewanellaceae</taxon>
        <taxon>Shewanella</taxon>
    </lineage>
</organism>
<dbReference type="Gene3D" id="3.40.50.970">
    <property type="match status" value="2"/>
</dbReference>
<gene>
    <name evidence="11" type="primary">aceE</name>
    <name evidence="11" type="ORF">SHD_4095</name>
</gene>
<dbReference type="InterPro" id="IPR009014">
    <property type="entry name" value="Transketo_C/PFOR_II"/>
</dbReference>
<keyword evidence="5 9" id="KW-0560">Oxidoreductase</keyword>
<dbReference type="InterPro" id="IPR001849">
    <property type="entry name" value="PH_domain"/>
</dbReference>
<dbReference type="SUPFAM" id="SSF52518">
    <property type="entry name" value="Thiamin diphosphate-binding fold (THDP-binding)"/>
    <property type="match status" value="2"/>
</dbReference>
<evidence type="ECO:0000256" key="4">
    <source>
        <dbReference type="ARBA" id="ARBA00017172"/>
    </source>
</evidence>
<dbReference type="InterPro" id="IPR004660">
    <property type="entry name" value="PDH_E1"/>
</dbReference>
<sequence length="904" mass="101472">MPQTPFIIMYIEKDSVMSEDMLQDLDPLETQEWVDALQAVLEQEGPERAHFLLEKLIDKARRNGTHLPYTATTAYLNTIPAGQEPHMPGNQEMERRIRAIIRWNALAMVLRGSKKDLELGGHISSFASSATIYDVCFNHFFRAPNEKDGGDLVYFQGHIAPGIYARSFLEGRLTEDQLANFRQEVDGKGLSSYPHPKLMPDYWQFPTVSMGLGPIQAIYQARFLKYLTDRGLKDCSEQTVYCFLGDGECDEPEALGAIGLAAREELDNLVFIINCNLQRLDGPVRGNGKIIQELEGEFRGAGWEVVKVIWGRYWDPLLARDTSGKLLQLMEETVDGEYQNCKAKGGAYTREHFFGKYPETAEMVANMSDDDIWRLNRGGHDPVKVYAALDHARKTKGRPTVILAKTVKGYGLGDAGEGKNIAHNVKKMGIESIRYFRDRFNIPIPDDQLEDLPFYHPGPDSEEVKYMMSRRAELHGSVPQRRQKFSEELEIPSLKIFDSILQGSNGREISSTMAFVRVLTALLKDKKIGKNIVPIIPDEARTFGMEGLFRQVGIYAHEGQKYVPQDSDQVAYYREDKTGQVLQEGINELGAMSSWVAAATSYSVNDVPMIPFYIYYSMFGFQRIGDMAWAAGDMRARGFLVGGTSGRTTLNGEGLQHQDGHSHVLANTIPNCITYDPTYGYEIAVIVQDGIRRMYGESQEDIFYYLTTMNENYIQPEMPEGAEEGIVKGIYKLETVSGSGKGKVQLMSCGTILEQTRKAAQALAKDFGITADVFSVTSFNELTRDGQAVERWNMLHPTETPKQAYISQVISSDAPAIAATDYMKIYGEQLRAFMPTDYKVLGTDGFGRSDSRDNLRHHFEVDAKFIVIAALKSLVDRKELPVDVLANAIKEYGIDADKINPQYA</sequence>
<evidence type="ECO:0000256" key="5">
    <source>
        <dbReference type="ARBA" id="ARBA00023002"/>
    </source>
</evidence>
<dbReference type="PANTHER" id="PTHR43825">
    <property type="entry name" value="PYRUVATE DEHYDROGENASE E1 COMPONENT"/>
    <property type="match status" value="1"/>
</dbReference>
<evidence type="ECO:0000256" key="3">
    <source>
        <dbReference type="ARBA" id="ARBA00012281"/>
    </source>
</evidence>
<dbReference type="Pfam" id="PF00456">
    <property type="entry name" value="Transketolase_N"/>
    <property type="match status" value="1"/>
</dbReference>
<dbReference type="InterPro" id="IPR051157">
    <property type="entry name" value="PDH/Transketolase"/>
</dbReference>
<dbReference type="Pfam" id="PF22613">
    <property type="entry name" value="Transketolase_C_1"/>
    <property type="match status" value="1"/>
</dbReference>